<dbReference type="Proteomes" id="UP000003781">
    <property type="component" value="Unassembled WGS sequence"/>
</dbReference>
<dbReference type="AlphaFoldDB" id="A3ILE6"/>
<evidence type="ECO:0000313" key="1">
    <source>
        <dbReference type="EMBL" id="EAZ92597.1"/>
    </source>
</evidence>
<dbReference type="RefSeq" id="WP_008274165.1">
    <property type="nucleotide sequence ID" value="NZ_AAXW01000005.1"/>
</dbReference>
<comment type="caution">
    <text evidence="1">The sequence shown here is derived from an EMBL/GenBank/DDBJ whole genome shotgun (WGS) entry which is preliminary data.</text>
</comment>
<dbReference type="eggNOG" id="ENOG50334TV">
    <property type="taxonomic scope" value="Bacteria"/>
</dbReference>
<evidence type="ECO:0000313" key="2">
    <source>
        <dbReference type="Proteomes" id="UP000003781"/>
    </source>
</evidence>
<dbReference type="OrthoDB" id="531376at2"/>
<dbReference type="EMBL" id="AAXW01000005">
    <property type="protein sequence ID" value="EAZ92597.1"/>
    <property type="molecule type" value="Genomic_DNA"/>
</dbReference>
<sequence>MATANLSRFRLLKKRRHFYQSRCQVLRSQLGFNQVESTRPKICIGCCHYHGKFYGYNRNQRTQLICGFHPRGWLGNSSCPDWENNLDS</sequence>
<name>A3ILE6_9CHRO</name>
<accession>A3ILE6</accession>
<protein>
    <submittedName>
        <fullName evidence="1">Uncharacterized protein</fullName>
    </submittedName>
</protein>
<keyword evidence="2" id="KW-1185">Reference proteome</keyword>
<proteinExistence type="predicted"/>
<reference evidence="1 2" key="1">
    <citation type="submission" date="2007-03" db="EMBL/GenBank/DDBJ databases">
        <authorList>
            <person name="Stal L."/>
            <person name="Ferriera S."/>
            <person name="Johnson J."/>
            <person name="Kravitz S."/>
            <person name="Beeson K."/>
            <person name="Sutton G."/>
            <person name="Rogers Y.-H."/>
            <person name="Friedman R."/>
            <person name="Frazier M."/>
            <person name="Venter J.C."/>
        </authorList>
    </citation>
    <scope>NUCLEOTIDE SEQUENCE [LARGE SCALE GENOMIC DNA]</scope>
    <source>
        <strain evidence="1 2">CCY0110</strain>
    </source>
</reference>
<gene>
    <name evidence="1" type="ORF">CY0110_23561</name>
</gene>
<organism evidence="1 2">
    <name type="scientific">Crocosphaera chwakensis CCY0110</name>
    <dbReference type="NCBI Taxonomy" id="391612"/>
    <lineage>
        <taxon>Bacteria</taxon>
        <taxon>Bacillati</taxon>
        <taxon>Cyanobacteriota</taxon>
        <taxon>Cyanophyceae</taxon>
        <taxon>Oscillatoriophycideae</taxon>
        <taxon>Chroococcales</taxon>
        <taxon>Aphanothecaceae</taxon>
        <taxon>Crocosphaera</taxon>
        <taxon>Crocosphaera chwakensis</taxon>
    </lineage>
</organism>